<dbReference type="GO" id="GO:0005096">
    <property type="term" value="F:GTPase activator activity"/>
    <property type="evidence" value="ECO:0007669"/>
    <property type="project" value="UniProtKB-KW"/>
</dbReference>
<feature type="compositionally biased region" description="Low complexity" evidence="2">
    <location>
        <begin position="538"/>
        <end position="551"/>
    </location>
</feature>
<dbReference type="EMBL" id="NAJO01000014">
    <property type="protein sequence ID" value="OQO07373.1"/>
    <property type="molecule type" value="Genomic_DNA"/>
</dbReference>
<protein>
    <recommendedName>
        <fullName evidence="4">Rho-GAP domain-containing protein</fullName>
    </recommendedName>
</protein>
<feature type="domain" description="Rho-GAP" evidence="4">
    <location>
        <begin position="329"/>
        <end position="537"/>
    </location>
</feature>
<dbReference type="CDD" id="cd00159">
    <property type="entry name" value="RhoGAP"/>
    <property type="match status" value="1"/>
</dbReference>
<evidence type="ECO:0000256" key="2">
    <source>
        <dbReference type="SAM" id="MobiDB-lite"/>
    </source>
</evidence>
<dbReference type="GO" id="GO:0005938">
    <property type="term" value="C:cell cortex"/>
    <property type="evidence" value="ECO:0007669"/>
    <property type="project" value="UniProtKB-ARBA"/>
</dbReference>
<dbReference type="PANTHER" id="PTHR23176:SF125">
    <property type="entry name" value="GTPASE ACTIVATOR (BEM2), PUTATIVE (AFU_ORTHOLOGUE AFUA_7G04450)-RELATED"/>
    <property type="match status" value="1"/>
</dbReference>
<evidence type="ECO:0000313" key="6">
    <source>
        <dbReference type="Proteomes" id="UP000192596"/>
    </source>
</evidence>
<name>A0A1V8T7I1_9PEZI</name>
<feature type="compositionally biased region" description="Basic and acidic residues" evidence="2">
    <location>
        <begin position="233"/>
        <end position="252"/>
    </location>
</feature>
<dbReference type="InterPro" id="IPR050729">
    <property type="entry name" value="Rho-GAP"/>
</dbReference>
<keyword evidence="3" id="KW-0472">Membrane</keyword>
<dbReference type="InterPro" id="IPR000198">
    <property type="entry name" value="RhoGAP_dom"/>
</dbReference>
<keyword evidence="3" id="KW-0812">Transmembrane</keyword>
<sequence>MPRHPNPRDLTIDSEILEKPHAISERPVSSPIALEGIDLSSIEGGIGLTSLPPLPSSPPTSPGLKKRPSQSILERFRPGSSSGLSKGAMDEQADAREQGQAKKEKENDDPRAGGGSMSKIYHLKKAPGSTPELRLVGGGENGSKSSTEAEANPERRPQPTPHHSEESTTSSRKKEKQFRNPLARTKSLRRDSSSKSSKPTGLAPPTATHDQPPKTAPLTSDWPNSDMGLLKGKGKDKDKRGKSAERPVHNDSEENLAYQAHIAGPPKEKNAFMSGSKSMFGRVNRGLNFGVKSLGKIGRSSSNGEKEVPDSEYQIKVITLPLLEQTRKTRISKRIESSKDKTEYWMPSLPWRCIDYLNTNCESEGLYRVPGSGPQVKHWQRRFDQELDVDLLDEQELYDPNTIGSMLKTWLRELPTEIFPQELQNTLGAEIANDNPDYMLMGQPAPQKLRDALSDLPPYNYYLLFAITCHLSLLLSHQERNRMDLNNLSICIGPCLKMERWLFNYLVGDWRHCWQGCWTEKATLAEESRLEDPLNMPSLNGNNASTNNLLNNGAHAETDERAISSSDSASAPPTNALRGQMGPPARPSSRPTNTALPAVTENAKPVTYIPAGMGSTSNLSTRTAPGGPVARLPSTADVRRPSTAESVAIRDAVSQAAAPSMTPRRGAGHGRSVSDFPGSPVVGNTALVSPLEAQAAFTSVLRSQWIFQPKLYGHMAITAEVLATQVYYLVRPTAGAAAAWMTAVPQAVDTVSSHGCSPFSGWVWTGLEATVLVVRGLIARMGYAALYLLLAVGLGILSVVAVLPLTYYGLALATIVWWCKGTGHLLPESWLDACKSSILAALLFDVATVLYAIIDNIFHEGAGAWLNAMAAAVSNVVVATLAFATLWTALALLAVAALKASLCLRDGAKDKRDMENGEQRQGTVEGSLWAQIKKQWSELYPPPAKIVESS</sequence>
<feature type="region of interest" description="Disordered" evidence="2">
    <location>
        <begin position="43"/>
        <end position="256"/>
    </location>
</feature>
<keyword evidence="1" id="KW-0343">GTPase activation</keyword>
<feature type="region of interest" description="Disordered" evidence="2">
    <location>
        <begin position="609"/>
        <end position="679"/>
    </location>
</feature>
<feature type="compositionally biased region" description="Polar residues" evidence="2">
    <location>
        <begin position="614"/>
        <end position="623"/>
    </location>
</feature>
<proteinExistence type="predicted"/>
<evidence type="ECO:0000259" key="4">
    <source>
        <dbReference type="PROSITE" id="PS50238"/>
    </source>
</evidence>
<feature type="compositionally biased region" description="Pro residues" evidence="2">
    <location>
        <begin position="52"/>
        <end position="61"/>
    </location>
</feature>
<dbReference type="SUPFAM" id="SSF48350">
    <property type="entry name" value="GTPase activation domain, GAP"/>
    <property type="match status" value="1"/>
</dbReference>
<dbReference type="SMART" id="SM00324">
    <property type="entry name" value="RhoGAP"/>
    <property type="match status" value="1"/>
</dbReference>
<evidence type="ECO:0000256" key="1">
    <source>
        <dbReference type="ARBA" id="ARBA00022468"/>
    </source>
</evidence>
<feature type="compositionally biased region" description="Basic and acidic residues" evidence="2">
    <location>
        <begin position="93"/>
        <end position="111"/>
    </location>
</feature>
<gene>
    <name evidence="5" type="ORF">B0A48_07070</name>
</gene>
<dbReference type="Proteomes" id="UP000192596">
    <property type="component" value="Unassembled WGS sequence"/>
</dbReference>
<dbReference type="STRING" id="1507870.A0A1V8T7I1"/>
<feature type="compositionally biased region" description="Basic and acidic residues" evidence="2">
    <location>
        <begin position="1"/>
        <end position="24"/>
    </location>
</feature>
<dbReference type="InterPro" id="IPR008936">
    <property type="entry name" value="Rho_GTPase_activation_prot"/>
</dbReference>
<dbReference type="Gene3D" id="1.10.555.10">
    <property type="entry name" value="Rho GTPase activation protein"/>
    <property type="match status" value="1"/>
</dbReference>
<feature type="transmembrane region" description="Helical" evidence="3">
    <location>
        <begin position="785"/>
        <end position="818"/>
    </location>
</feature>
<dbReference type="PANTHER" id="PTHR23176">
    <property type="entry name" value="RHO/RAC/CDC GTPASE-ACTIVATING PROTEIN"/>
    <property type="match status" value="1"/>
</dbReference>
<keyword evidence="6" id="KW-1185">Reference proteome</keyword>
<evidence type="ECO:0000256" key="3">
    <source>
        <dbReference type="SAM" id="Phobius"/>
    </source>
</evidence>
<dbReference type="InParanoid" id="A0A1V8T7I1"/>
<feature type="region of interest" description="Disordered" evidence="2">
    <location>
        <begin position="1"/>
        <end position="31"/>
    </location>
</feature>
<comment type="caution">
    <text evidence="5">The sequence shown here is derived from an EMBL/GenBank/DDBJ whole genome shotgun (WGS) entry which is preliminary data.</text>
</comment>
<feature type="transmembrane region" description="Helical" evidence="3">
    <location>
        <begin position="838"/>
        <end position="858"/>
    </location>
</feature>
<feature type="region of interest" description="Disordered" evidence="2">
    <location>
        <begin position="532"/>
        <end position="551"/>
    </location>
</feature>
<organism evidence="5 6">
    <name type="scientific">Cryoendolithus antarcticus</name>
    <dbReference type="NCBI Taxonomy" id="1507870"/>
    <lineage>
        <taxon>Eukaryota</taxon>
        <taxon>Fungi</taxon>
        <taxon>Dikarya</taxon>
        <taxon>Ascomycota</taxon>
        <taxon>Pezizomycotina</taxon>
        <taxon>Dothideomycetes</taxon>
        <taxon>Dothideomycetidae</taxon>
        <taxon>Cladosporiales</taxon>
        <taxon>Cladosporiaceae</taxon>
        <taxon>Cryoendolithus</taxon>
    </lineage>
</organism>
<accession>A0A1V8T7I1</accession>
<evidence type="ECO:0000313" key="5">
    <source>
        <dbReference type="EMBL" id="OQO07373.1"/>
    </source>
</evidence>
<keyword evidence="3" id="KW-1133">Transmembrane helix</keyword>
<feature type="compositionally biased region" description="Basic and acidic residues" evidence="2">
    <location>
        <begin position="152"/>
        <end position="166"/>
    </location>
</feature>
<dbReference type="AlphaFoldDB" id="A0A1V8T7I1"/>
<dbReference type="Pfam" id="PF00620">
    <property type="entry name" value="RhoGAP"/>
    <property type="match status" value="1"/>
</dbReference>
<dbReference type="GO" id="GO:0007165">
    <property type="term" value="P:signal transduction"/>
    <property type="evidence" value="ECO:0007669"/>
    <property type="project" value="InterPro"/>
</dbReference>
<feature type="region of interest" description="Disordered" evidence="2">
    <location>
        <begin position="557"/>
        <end position="595"/>
    </location>
</feature>
<feature type="transmembrane region" description="Helical" evidence="3">
    <location>
        <begin position="870"/>
        <end position="898"/>
    </location>
</feature>
<dbReference type="PROSITE" id="PS50238">
    <property type="entry name" value="RHOGAP"/>
    <property type="match status" value="1"/>
</dbReference>
<dbReference type="OrthoDB" id="185175at2759"/>
<reference evidence="6" key="1">
    <citation type="submission" date="2017-03" db="EMBL/GenBank/DDBJ databases">
        <title>Genomes of endolithic fungi from Antarctica.</title>
        <authorList>
            <person name="Coleine C."/>
            <person name="Masonjones S."/>
            <person name="Stajich J.E."/>
        </authorList>
    </citation>
    <scope>NUCLEOTIDE SEQUENCE [LARGE SCALE GENOMIC DNA]</scope>
    <source>
        <strain evidence="6">CCFEE 5527</strain>
    </source>
</reference>